<proteinExistence type="predicted"/>
<keyword evidence="3" id="KW-1185">Reference proteome</keyword>
<dbReference type="KEGG" id="aaf:AURANDRAFT_67757"/>
<evidence type="ECO:0000313" key="2">
    <source>
        <dbReference type="EMBL" id="EGB03755.1"/>
    </source>
</evidence>
<dbReference type="EMBL" id="GL833162">
    <property type="protein sequence ID" value="EGB03755.1"/>
    <property type="molecule type" value="Genomic_DNA"/>
</dbReference>
<name>F0YMA7_AURAN</name>
<protein>
    <submittedName>
        <fullName evidence="2">Uncharacterized protein</fullName>
    </submittedName>
</protein>
<organism evidence="3">
    <name type="scientific">Aureococcus anophagefferens</name>
    <name type="common">Harmful bloom alga</name>
    <dbReference type="NCBI Taxonomy" id="44056"/>
    <lineage>
        <taxon>Eukaryota</taxon>
        <taxon>Sar</taxon>
        <taxon>Stramenopiles</taxon>
        <taxon>Ochrophyta</taxon>
        <taxon>Pelagophyceae</taxon>
        <taxon>Pelagomonadales</taxon>
        <taxon>Pelagomonadaceae</taxon>
        <taxon>Aureococcus</taxon>
    </lineage>
</organism>
<dbReference type="InParanoid" id="F0YMA7"/>
<evidence type="ECO:0000313" key="3">
    <source>
        <dbReference type="Proteomes" id="UP000002729"/>
    </source>
</evidence>
<dbReference type="Proteomes" id="UP000002729">
    <property type="component" value="Unassembled WGS sequence"/>
</dbReference>
<gene>
    <name evidence="2" type="ORF">AURANDRAFT_67757</name>
</gene>
<sequence>MTRRVARAALAYAAVGARARVCEVTIQVDGAGVGLAFANDVELDAAVRGTSKAHARLNAACDAAPYGDAAASDVDAASPDYAAPLDDEDTARSEPGASPLDDDDAARYELDAAADAGEREAAGEAAPAGSAALLPSTLEDYVTLWMVAWSACFAVAAVVAALDRALDLRVEDRCPRFRRAFSLPRGARRWLLATGGFAALLDTRGNLLPNLHDALHGPGGLCRVGAVGHVSLHDVKVEGASYVLYALQAALGAAQLVSASRDAPASPLRETLLWALLHSSERACFESHGLGKQWAYAALVQLWVALTPDDPGPSAGAVGVLFQIWATHAFAGAEKAGLGRDAWVRTGGALRAALSMPVYAAPLGARAARAMPPRLGGVLTRGAVLFELGLGPLLLARRRAVGAALVLFHGVNLWTLAIFEFPLVALGASAPLLLAPPPPPRAESGRRGGRVQASLAALLVYANARVLCASCDATLKSRYAGALALPASARRLLGGLAIDQKWPLPHSVWGGLWGWSAMGSAHLHSMQNRPRADTRVQRRVCDSLLAAPPRDAAVAAATADGYDAEVRPDGEIRATFHFTWRGAQRSFAVAVPGGGALWSARDASRDVGAACDDAGVPAAACDATLKPHPRPSKMKRTLLITTALCAAAEEQPDVALVLRGISSPRRYDSIGGIYYSGGWRATHCDLRRRYIEPFGADVFLHTWAGAEAAAVVRAYAPVAAVVEPQRNFSGYYKNLVAVDPCDATLVSSGQRCPVTLQNKFSMFWSLREAARVMAEHEDARGKRYAFVLNTRFDVRFRGAPLFLDRAALAPGAFYGVVHPATPGVHPREFVDDKLFGAGSEAARAAGAVFDLLPDLAVNTPYGALKSKGGITNRVEEIANVAGAAPFEFSNHVNLERGVLRLLGDDASVFRHLCDALRDDGGGACTLEAVSELYRGGDGDTACAAVACVDEGCLVHVRRWHLTRLP</sequence>
<feature type="region of interest" description="Disordered" evidence="1">
    <location>
        <begin position="79"/>
        <end position="104"/>
    </location>
</feature>
<dbReference type="RefSeq" id="XP_009041540.1">
    <property type="nucleotide sequence ID" value="XM_009043292.1"/>
</dbReference>
<dbReference type="GeneID" id="20226425"/>
<accession>F0YMA7</accession>
<dbReference type="AlphaFoldDB" id="F0YMA7"/>
<evidence type="ECO:0000256" key="1">
    <source>
        <dbReference type="SAM" id="MobiDB-lite"/>
    </source>
</evidence>
<reference evidence="2 3" key="1">
    <citation type="journal article" date="2011" name="Proc. Natl. Acad. Sci. U.S.A.">
        <title>Niche of harmful alga Aureococcus anophagefferens revealed through ecogenomics.</title>
        <authorList>
            <person name="Gobler C.J."/>
            <person name="Berry D.L."/>
            <person name="Dyhrman S.T."/>
            <person name="Wilhelm S.W."/>
            <person name="Salamov A."/>
            <person name="Lobanov A.V."/>
            <person name="Zhang Y."/>
            <person name="Collier J.L."/>
            <person name="Wurch L.L."/>
            <person name="Kustka A.B."/>
            <person name="Dill B.D."/>
            <person name="Shah M."/>
            <person name="VerBerkmoes N.C."/>
            <person name="Kuo A."/>
            <person name="Terry A."/>
            <person name="Pangilinan J."/>
            <person name="Lindquist E.A."/>
            <person name="Lucas S."/>
            <person name="Paulsen I.T."/>
            <person name="Hattenrath-Lehmann T.K."/>
            <person name="Talmage S.C."/>
            <person name="Walker E.A."/>
            <person name="Koch F."/>
            <person name="Burson A.M."/>
            <person name="Marcoval M.A."/>
            <person name="Tang Y.Z."/>
            <person name="Lecleir G.R."/>
            <person name="Coyne K.J."/>
            <person name="Berg G.M."/>
            <person name="Bertrand E.M."/>
            <person name="Saito M.A."/>
            <person name="Gladyshev V.N."/>
            <person name="Grigoriev I.V."/>
        </authorList>
    </citation>
    <scope>NUCLEOTIDE SEQUENCE [LARGE SCALE GENOMIC DNA]</scope>
    <source>
        <strain evidence="3">CCMP 1984</strain>
    </source>
</reference>